<feature type="transmembrane region" description="Helical" evidence="1">
    <location>
        <begin position="845"/>
        <end position="864"/>
    </location>
</feature>
<dbReference type="InterPro" id="IPR001036">
    <property type="entry name" value="Acrflvin-R"/>
</dbReference>
<dbReference type="SUPFAM" id="SSF82866">
    <property type="entry name" value="Multidrug efflux transporter AcrB transmembrane domain"/>
    <property type="match status" value="2"/>
</dbReference>
<dbReference type="Gene3D" id="3.30.70.1430">
    <property type="entry name" value="Multidrug efflux transporter AcrB pore domain"/>
    <property type="match status" value="2"/>
</dbReference>
<dbReference type="Gene3D" id="3.30.2090.10">
    <property type="entry name" value="Multidrug efflux transporter AcrB TolC docking domain, DN and DC subdomains"/>
    <property type="match status" value="2"/>
</dbReference>
<dbReference type="PANTHER" id="PTHR32063">
    <property type="match status" value="1"/>
</dbReference>
<name>A0AB34TZY4_PSEA0</name>
<feature type="transmembrane region" description="Helical" evidence="1">
    <location>
        <begin position="975"/>
        <end position="1001"/>
    </location>
</feature>
<dbReference type="InterPro" id="IPR027463">
    <property type="entry name" value="AcrB_DN_DC_subdom"/>
</dbReference>
<evidence type="ECO:0000313" key="3">
    <source>
        <dbReference type="Proteomes" id="UP000050545"/>
    </source>
</evidence>
<feature type="transmembrane region" description="Helical" evidence="1">
    <location>
        <begin position="901"/>
        <end position="923"/>
    </location>
</feature>
<feature type="transmembrane region" description="Helical" evidence="1">
    <location>
        <begin position="334"/>
        <end position="351"/>
    </location>
</feature>
<keyword evidence="1" id="KW-1133">Transmembrane helix</keyword>
<sequence length="1027" mass="108877">MNFATWSIRNPIPSILLFVLLALAGLWGFQKLPTQDLPDLDLPMVTVALSQPGAAPAQLETEVARKVEDALATLTGLNHLTTSVTDGLVSIQVQFVLEKNLSDALIETKNAVDGIRSDLPPDMLQPTVSASNSVGAPVLTYAIASSRLNEEQLSWFVDDTVGKTVLGVSGVGRFERLGGIEREVRIEVDPLRMTALGITAADVSRALRQVQQQSSGGRGQLGGEEQSVRTIATVRQASELAGLRIALSNGKSFRLDQIATIVDGQAEPTHAALLDGEHVVGFSVYRARGFDEVRLAEGVREALAGLQQADPSLSLTEISGSIGQTLEQYEGSMAMLYEGAILAMIVVWLFLRDWRATLIASTALPLSILPAFAAMAWLGFTLNTVTLLALAVVVGILVDDAIVEIENIERHRHMGKSIREAAEDAVTEIALAVMATTMSLVVVFLPTAMMSGIGGLVFKQFGWTAVIAVLASLLVARLLTPMMAAYLLKPEPIPEKEDGRVMRWYMATARWCLKHRKTTLGGAVIFLAASLALVPYIETGFIPASDSGTTTVSIELPPGSSMDDTLAVAESARKAFGDVDGIAHVFATVGNAQSDGPGGSRAGEVRRASLTLALGPRGDRPSQQVIEKAVRERLIDVPGARFAVGGGGPGEKLSIILASDNAEALKASANAVEAELRDVKGLTGIASTASLERPEIIIRPDPERAAERGVTTEAIGDVVRVATSGDFDAQVARLNLDNRQVYIRARIPDAARQDIDTIGNMRVSGRDGPVPLASVATVSVESGPAQIDRHDRLRNVTISADLGGTALGTAQAAAANLPSIKSLPSSVKVIEAGDSEIVAELGGGFAMALVVGVLCIYCVLVLLFRDFLQPITILSAIPLSIGGAFLALLVTRSQLSVPSMIGLVMLMGIVTKNSILLVEYAVIGMRERGLPVHEALLDACHKRARPIVMTTIAMIAGMLPIALGLGADSSFRRPMAMAVIGGLITSTALSLLVVPAVFLYVDRFEKWLASLGFFRHSERATAGEVER</sequence>
<reference evidence="2 3" key="1">
    <citation type="submission" date="2015-09" db="EMBL/GenBank/DDBJ databases">
        <title>Genome announcement of multiple Pseudomonas syringae strains.</title>
        <authorList>
            <person name="Thakur S."/>
            <person name="Wang P.W."/>
            <person name="Gong Y."/>
            <person name="Weir B.S."/>
            <person name="Guttman D.S."/>
        </authorList>
    </citation>
    <scope>NUCLEOTIDE SEQUENCE [LARGE SCALE GENOMIC DNA]</scope>
    <source>
        <strain evidence="2 3">ICMP9623</strain>
    </source>
</reference>
<dbReference type="GO" id="GO:0042910">
    <property type="term" value="F:xenobiotic transmembrane transporter activity"/>
    <property type="evidence" value="ECO:0007669"/>
    <property type="project" value="TreeGrafter"/>
</dbReference>
<dbReference type="PANTHER" id="PTHR32063:SF77">
    <property type="entry name" value="ACR FAMILY TRANSPORT PROTEIN"/>
    <property type="match status" value="1"/>
</dbReference>
<dbReference type="Gene3D" id="1.20.1640.10">
    <property type="entry name" value="Multidrug efflux transporter AcrB transmembrane domain"/>
    <property type="match status" value="2"/>
</dbReference>
<gene>
    <name evidence="2" type="ORF">ALO67_02326</name>
</gene>
<dbReference type="EMBL" id="LJQN01000149">
    <property type="protein sequence ID" value="KPX51071.1"/>
    <property type="molecule type" value="Genomic_DNA"/>
</dbReference>
<keyword evidence="1" id="KW-0812">Transmembrane</keyword>
<dbReference type="Pfam" id="PF00873">
    <property type="entry name" value="ACR_tran"/>
    <property type="match status" value="1"/>
</dbReference>
<dbReference type="Proteomes" id="UP000050545">
    <property type="component" value="Unassembled WGS sequence"/>
</dbReference>
<dbReference type="SUPFAM" id="SSF82693">
    <property type="entry name" value="Multidrug efflux transporter AcrB pore domain, PN1, PN2, PC1 and PC2 subdomains"/>
    <property type="match status" value="3"/>
</dbReference>
<dbReference type="Gene3D" id="3.30.70.1440">
    <property type="entry name" value="Multidrug efflux transporter AcrB pore domain"/>
    <property type="match status" value="1"/>
</dbReference>
<evidence type="ECO:0000313" key="2">
    <source>
        <dbReference type="EMBL" id="KPX51071.1"/>
    </source>
</evidence>
<comment type="caution">
    <text evidence="2">The sequence shown here is derived from an EMBL/GenBank/DDBJ whole genome shotgun (WGS) entry which is preliminary data.</text>
</comment>
<dbReference type="AlphaFoldDB" id="A0AB34TZY4"/>
<accession>A0AB34TZY4</accession>
<evidence type="ECO:0000256" key="1">
    <source>
        <dbReference type="SAM" id="Phobius"/>
    </source>
</evidence>
<proteinExistence type="predicted"/>
<keyword evidence="1" id="KW-0472">Membrane</keyword>
<feature type="transmembrane region" description="Helical" evidence="1">
    <location>
        <begin position="426"/>
        <end position="449"/>
    </location>
</feature>
<feature type="transmembrane region" description="Helical" evidence="1">
    <location>
        <begin position="944"/>
        <end position="963"/>
    </location>
</feature>
<dbReference type="SUPFAM" id="SSF82714">
    <property type="entry name" value="Multidrug efflux transporter AcrB TolC docking domain, DN and DC subdomains"/>
    <property type="match status" value="2"/>
</dbReference>
<feature type="transmembrane region" description="Helical" evidence="1">
    <location>
        <begin position="520"/>
        <end position="537"/>
    </location>
</feature>
<feature type="transmembrane region" description="Helical" evidence="1">
    <location>
        <begin position="461"/>
        <end position="479"/>
    </location>
</feature>
<organism evidence="2 3">
    <name type="scientific">Pseudomonas amygdali pv. hibisci</name>
    <dbReference type="NCBI Taxonomy" id="251723"/>
    <lineage>
        <taxon>Bacteria</taxon>
        <taxon>Pseudomonadati</taxon>
        <taxon>Pseudomonadota</taxon>
        <taxon>Gammaproteobacteria</taxon>
        <taxon>Pseudomonadales</taxon>
        <taxon>Pseudomonadaceae</taxon>
        <taxon>Pseudomonas</taxon>
        <taxon>Pseudomonas amygdali</taxon>
    </lineage>
</organism>
<dbReference type="RefSeq" id="WP_057405614.1">
    <property type="nucleotide sequence ID" value="NZ_LJQN01000149.1"/>
</dbReference>
<dbReference type="Gene3D" id="3.30.70.1320">
    <property type="entry name" value="Multidrug efflux transporter AcrB pore domain like"/>
    <property type="match status" value="1"/>
</dbReference>
<feature type="transmembrane region" description="Helical" evidence="1">
    <location>
        <begin position="386"/>
        <end position="405"/>
    </location>
</feature>
<feature type="transmembrane region" description="Helical" evidence="1">
    <location>
        <begin position="358"/>
        <end position="380"/>
    </location>
</feature>
<dbReference type="PRINTS" id="PR00702">
    <property type="entry name" value="ACRIFLAVINRP"/>
</dbReference>
<feature type="transmembrane region" description="Helical" evidence="1">
    <location>
        <begin position="871"/>
        <end position="889"/>
    </location>
</feature>
<dbReference type="GO" id="GO:0005886">
    <property type="term" value="C:plasma membrane"/>
    <property type="evidence" value="ECO:0007669"/>
    <property type="project" value="TreeGrafter"/>
</dbReference>
<protein>
    <submittedName>
        <fullName evidence="2">Uncharacterized protein</fullName>
    </submittedName>
</protein>